<evidence type="ECO:0000259" key="8">
    <source>
        <dbReference type="Pfam" id="PF03458"/>
    </source>
</evidence>
<feature type="transmembrane region" description="Helical" evidence="7">
    <location>
        <begin position="31"/>
        <end position="52"/>
    </location>
</feature>
<dbReference type="Pfam" id="PF03458">
    <property type="entry name" value="Gly_transporter"/>
    <property type="match status" value="2"/>
</dbReference>
<gene>
    <name evidence="9" type="ORF">NKE59_06240</name>
</gene>
<evidence type="ECO:0000256" key="1">
    <source>
        <dbReference type="ARBA" id="ARBA00004651"/>
    </source>
</evidence>
<sequence>MEELSFWVGIVASAAFAITGVLAISERGVDLFGVLVLGIITAIGGGTIRDVIMGVPVFWADAPIYILVAAIASIITFYSESILSQPQLYKAILYIDGLGAALFGIQGADKAWHEDFGGSEAAIILGVVTAIGGGLIRDVLAGRKTLLMSYELYAIPVSLGCMLYVLLLNYFPEYAMPGSIACILLIFCFRSAAIYWNLTVPAMFISRKK</sequence>
<feature type="transmembrane region" description="Helical" evidence="7">
    <location>
        <begin position="121"/>
        <end position="140"/>
    </location>
</feature>
<dbReference type="InterPro" id="IPR005115">
    <property type="entry name" value="Gly_transporter"/>
</dbReference>
<feature type="transmembrane region" description="Helical" evidence="7">
    <location>
        <begin position="6"/>
        <end position="24"/>
    </location>
</feature>
<feature type="transmembrane region" description="Helical" evidence="7">
    <location>
        <begin position="178"/>
        <end position="198"/>
    </location>
</feature>
<keyword evidence="3" id="KW-1003">Cell membrane</keyword>
<feature type="domain" description="Glycine transporter" evidence="8">
    <location>
        <begin position="94"/>
        <end position="167"/>
    </location>
</feature>
<feature type="domain" description="Glycine transporter" evidence="8">
    <location>
        <begin position="7"/>
        <end position="78"/>
    </location>
</feature>
<feature type="transmembrane region" description="Helical" evidence="7">
    <location>
        <begin position="152"/>
        <end position="172"/>
    </location>
</feature>
<evidence type="ECO:0000256" key="4">
    <source>
        <dbReference type="ARBA" id="ARBA00022692"/>
    </source>
</evidence>
<feature type="transmembrane region" description="Helical" evidence="7">
    <location>
        <begin position="58"/>
        <end position="79"/>
    </location>
</feature>
<dbReference type="AlphaFoldDB" id="A0AAU8A112"/>
<dbReference type="GO" id="GO:0005886">
    <property type="term" value="C:plasma membrane"/>
    <property type="evidence" value="ECO:0007669"/>
    <property type="project" value="UniProtKB-SubCell"/>
</dbReference>
<dbReference type="PANTHER" id="PTHR30506:SF3">
    <property type="entry name" value="UPF0126 INNER MEMBRANE PROTEIN YADS-RELATED"/>
    <property type="match status" value="1"/>
</dbReference>
<dbReference type="EMBL" id="CP099959">
    <property type="protein sequence ID" value="XCC57097.1"/>
    <property type="molecule type" value="Genomic_DNA"/>
</dbReference>
<keyword evidence="6 7" id="KW-0472">Membrane</keyword>
<accession>A0AAU8A112</accession>
<evidence type="ECO:0000256" key="3">
    <source>
        <dbReference type="ARBA" id="ARBA00022475"/>
    </source>
</evidence>
<evidence type="ECO:0000256" key="5">
    <source>
        <dbReference type="ARBA" id="ARBA00022989"/>
    </source>
</evidence>
<dbReference type="PANTHER" id="PTHR30506">
    <property type="entry name" value="INNER MEMBRANE PROTEIN"/>
    <property type="match status" value="1"/>
</dbReference>
<dbReference type="RefSeq" id="WP_353438126.1">
    <property type="nucleotide sequence ID" value="NZ_CP099959.1"/>
</dbReference>
<reference evidence="9" key="1">
    <citation type="submission" date="2022-06" db="EMBL/GenBank/DDBJ databases">
        <title>New Polynucleobacter species.</title>
        <authorList>
            <person name="Hahn M.W."/>
        </authorList>
    </citation>
    <scope>NUCLEOTIDE SEQUENCE</scope>
    <source>
        <strain evidence="9">UK-FUSCHL-C3</strain>
    </source>
</reference>
<evidence type="ECO:0000256" key="7">
    <source>
        <dbReference type="SAM" id="Phobius"/>
    </source>
</evidence>
<proteinExistence type="inferred from homology"/>
<evidence type="ECO:0000256" key="6">
    <source>
        <dbReference type="ARBA" id="ARBA00023136"/>
    </source>
</evidence>
<comment type="similarity">
    <text evidence="2">Belongs to the UPF0126 family.</text>
</comment>
<comment type="subcellular location">
    <subcellularLocation>
        <location evidence="1">Cell membrane</location>
        <topology evidence="1">Multi-pass membrane protein</topology>
    </subcellularLocation>
</comment>
<keyword evidence="5 7" id="KW-1133">Transmembrane helix</keyword>
<evidence type="ECO:0000313" key="9">
    <source>
        <dbReference type="EMBL" id="XCC57097.1"/>
    </source>
</evidence>
<organism evidence="9">
    <name type="scientific">Polynucleobacter sp. UK-FUSCHL-C3</name>
    <dbReference type="NCBI Taxonomy" id="2955208"/>
    <lineage>
        <taxon>Bacteria</taxon>
        <taxon>Pseudomonadati</taxon>
        <taxon>Pseudomonadota</taxon>
        <taxon>Betaproteobacteria</taxon>
        <taxon>Burkholderiales</taxon>
        <taxon>Burkholderiaceae</taxon>
        <taxon>Polynucleobacter</taxon>
    </lineage>
</organism>
<keyword evidence="4 7" id="KW-0812">Transmembrane</keyword>
<name>A0AAU8A112_9BURK</name>
<protein>
    <submittedName>
        <fullName evidence="9">Trimeric intracellular cation channel family protein</fullName>
    </submittedName>
</protein>
<evidence type="ECO:0000256" key="2">
    <source>
        <dbReference type="ARBA" id="ARBA00008193"/>
    </source>
</evidence>
<feature type="transmembrane region" description="Helical" evidence="7">
    <location>
        <begin position="91"/>
        <end position="109"/>
    </location>
</feature>